<comment type="cofactor">
    <cofactor evidence="14">
        <name>Zn(2+)</name>
        <dbReference type="ChEBI" id="CHEBI:29105"/>
    </cofactor>
    <text evidence="14">Binds 1 zinc ion per subunit.</text>
</comment>
<feature type="disulfide bond" evidence="15">
    <location>
        <begin position="583"/>
        <end position="591"/>
    </location>
</feature>
<evidence type="ECO:0000256" key="2">
    <source>
        <dbReference type="ARBA" id="ARBA00022525"/>
    </source>
</evidence>
<dbReference type="Gene3D" id="2.60.120.830">
    <property type="match status" value="1"/>
</dbReference>
<dbReference type="Pfam" id="PF19030">
    <property type="entry name" value="TSP1_ADAMTS"/>
    <property type="match status" value="8"/>
</dbReference>
<evidence type="ECO:0000256" key="11">
    <source>
        <dbReference type="ARBA" id="ARBA00023157"/>
    </source>
</evidence>
<reference evidence="20 21" key="1">
    <citation type="submission" date="2015-07" db="EMBL/GenBank/DDBJ databases">
        <title>The genome of Dufourea novaeangliae.</title>
        <authorList>
            <person name="Pan H."/>
            <person name="Kapheim K."/>
        </authorList>
    </citation>
    <scope>NUCLEOTIDE SEQUENCE [LARGE SCALE GENOMIC DNA]</scope>
    <source>
        <strain evidence="20">0120121106</strain>
        <tissue evidence="20">Whole body</tissue>
    </source>
</reference>
<feature type="domain" description="GON" evidence="19">
    <location>
        <begin position="1701"/>
        <end position="1901"/>
    </location>
</feature>
<dbReference type="GO" id="GO:0007229">
    <property type="term" value="P:integrin-mediated signaling pathway"/>
    <property type="evidence" value="ECO:0007669"/>
    <property type="project" value="UniProtKB-KW"/>
</dbReference>
<keyword evidence="11 15" id="KW-1015">Disulfide bond</keyword>
<comment type="subcellular location">
    <subcellularLocation>
        <location evidence="1">Secreted</location>
        <location evidence="1">Extracellular space</location>
        <location evidence="1">Extracellular matrix</location>
    </subcellularLocation>
</comment>
<dbReference type="PROSITE" id="PS50215">
    <property type="entry name" value="ADAM_MEPRO"/>
    <property type="match status" value="1"/>
</dbReference>
<feature type="disulfide bond" evidence="15">
    <location>
        <begin position="810"/>
        <end position="822"/>
    </location>
</feature>
<protein>
    <submittedName>
        <fullName evidence="20">A disintegrin and metalloproteinase with thrombospondin motifs 9</fullName>
    </submittedName>
</protein>
<evidence type="ECO:0000256" key="12">
    <source>
        <dbReference type="ARBA" id="ARBA00023180"/>
    </source>
</evidence>
<evidence type="ECO:0000259" key="19">
    <source>
        <dbReference type="PROSITE" id="PS51046"/>
    </source>
</evidence>
<keyword evidence="9 14" id="KW-0862">Zinc</keyword>
<dbReference type="InterPro" id="IPR050439">
    <property type="entry name" value="ADAMTS_ADAMTS-like"/>
</dbReference>
<feature type="disulfide bond" evidence="15">
    <location>
        <begin position="642"/>
        <end position="671"/>
    </location>
</feature>
<feature type="binding site" evidence="14">
    <location>
        <position position="690"/>
    </location>
    <ligand>
        <name>Ca(2+)</name>
        <dbReference type="ChEBI" id="CHEBI:29108"/>
        <label>2</label>
    </ligand>
</feature>
<organism evidence="20 21">
    <name type="scientific">Dufourea novaeangliae</name>
    <name type="common">Sweat bee</name>
    <dbReference type="NCBI Taxonomy" id="178035"/>
    <lineage>
        <taxon>Eukaryota</taxon>
        <taxon>Metazoa</taxon>
        <taxon>Ecdysozoa</taxon>
        <taxon>Arthropoda</taxon>
        <taxon>Hexapoda</taxon>
        <taxon>Insecta</taxon>
        <taxon>Pterygota</taxon>
        <taxon>Neoptera</taxon>
        <taxon>Endopterygota</taxon>
        <taxon>Hymenoptera</taxon>
        <taxon>Apocrita</taxon>
        <taxon>Aculeata</taxon>
        <taxon>Apoidea</taxon>
        <taxon>Anthophila</taxon>
        <taxon>Halictidae</taxon>
        <taxon>Rophitinae</taxon>
        <taxon>Dufourea</taxon>
    </lineage>
</organism>
<evidence type="ECO:0000256" key="16">
    <source>
        <dbReference type="PROSITE-ProRule" id="PRU00276"/>
    </source>
</evidence>
<dbReference type="InterPro" id="IPR041645">
    <property type="entry name" value="ADAMTS_CR_2"/>
</dbReference>
<keyword evidence="6" id="KW-0732">Signal</keyword>
<keyword evidence="21" id="KW-1185">Reference proteome</keyword>
<sequence length="1901" mass="216376">MSRISSRVSNGAAALGVVLLVVFIVILWTGVHTSNEEIEADGRLDPGTQALDGLTKERLNETSTIRSVTFHEESFSNEVIPKSETISRKQDKPDLEYIKLRKINGNQYEDTSERVSTSQNQHSGHFRHATAEVWDTYPQYEFTAFGRQFRLRLAHDTSFVSPNIKITHMSTNSSRREHPGNELGCFYSGTVDDDPYSVVTVSLCHGMTGHVRTSTGSYIIKPAEPWQGNDKDSLDSSLQHEIQRMRTRTKDSNHVYDADDQRSHNCGVIGTKRLRKKSLISRLRDDPEIHNLDKNTFFRQQRFFTKKKPRMKFVHLGDPDLQVVTKILEDPEMGDSGKCGVGGELPTTWYRELLKFVPNYRERDSYHLVLGDHDTSAPILDDTTSDIKVYAGGRTRRRRSLSKKRYIDYTPSEEENQHLVGQSVERRGFLQSDESYERYYTVERRRNDPREVYSQVSEMESDPFVTWRPRRALPRKYFIEIMVAADAEMVKYHGKNLTRYILVLMHTVSQIYKDQSIGNPIIISVMKIVQADILFATRRSRRGGVIADDMLKQFCHWQKSNNTNVSSPDHHDAALLLTRHNLCHKPEDVHCDTLGLAKLGQVCAPRFSCAIVMDNGLSAAYTIAHEIGHLLNMPHDDEKQKCSKYVNGTHVQNIMSTAMDNNTYPWEWSNCSRHYVTDFLEAGHGDCLLDEPDEIMEKEDTSRLPGEDYSTNRQCELSFGAGSRFCPRLSKVCKKLWCTAPGRDDRGQCYTEQSPWADGTPCADGKWCYRGKCVSRRNLEPVDGQWGEWGPYGPCSRTCGGGVQKKKRECNNPPPEHGGNYCVGDSVYYSSCGTDECPPGSPDFRGQQCSGFDNNTMDIENLPRDVKWFPKYLGISPENRCRLYCQTISHQNIYEYKMRDKVIDGTPCGLDSFDVCVNGYCKPAGCDHVLDSTAELDTCGVCRGDNSTCQRITGSYNYTNQGYRRVTTIPAGSSHIDIRQHGWMGLPNDTNYLALKLAENGKYILNGHSKLMLGKVIAIVESGITIEYSGPDSVVERLNSSRSIGTDLILEVLVSNEYKPPQITYEYTVPKKILNSYAWVLSNWSECSHICKGMKYRKAECRNTENKDIVSNDYCRKEERPREESQICNNHCNLKWQITSTNECSSHCGLGTRTVTSKCVQILLNSDERSHPIQERACAHLKRPNQEEPCTGPCDSFHWNYTEWGSCSVTCGNGVQHRTAICVNSNERHVPANNCDRQEKHLTRPCAQTVCPKWDFGNWDPCSVKCGIGKQHRYYFCHVNGRVVPNNHCGDPPSGITRDCNAGPCKRWQSSDWITLLCHSKKLLTTMAQKRGMVIRESLNEKINAKCSMSNKLKKKPVNLTPNKYSSDPPHEGFSPQDNEVDDISFHFGYQWQVGSYKECSRACIGGFINRVVKCVSNNTGIIAPDVYCDKKKKPSTRIACNRHQCPDWHTTDWSQCSVKCGSGFQHRYIRCQSPNGTILPNENCHESQKPTTVQVCYQAPCMTGRKHHSDTNIYRTWKTSTWSACSKSCGSGLQRRRVECTIRRGNHGPQVTVKDEQCTRLGLNKPRSQRPCRRVACDYIWQEGAWSECSEKCGEGIQRRTVTCHHVDSSGFMKPTPSDNCPLDQKPSTKQICKLQECDDKYIWNPGRWRKCSHTCGQKGRQTRRLFCRERTSRKKVNHRYCPLQFKPKRKRKCNQRKCYPISCLDAKDYYRTNIDSEYSLLVGGRNMSIYCHDMSTSQPKEYLTLPAGSRENYAEIYDKRLIDSQSCPYNRWRNNNSCGCATNTGSISGKTMFRRVRIDPIKLYILESDSIFSWTTGEKRIKYGMTGDCYSHAYCYQGRFSINLSGTQLKLSSDVTWRRTPGASMEINKISSQHVTGKCGGYCGFCSPDIGLKLDVLPP</sequence>
<evidence type="ECO:0000256" key="13">
    <source>
        <dbReference type="PIRSR" id="PIRSR613273-1"/>
    </source>
</evidence>
<feature type="binding site" evidence="14">
    <location>
        <position position="480"/>
    </location>
    <ligand>
        <name>Ca(2+)</name>
        <dbReference type="ChEBI" id="CHEBI:29108"/>
        <label>1</label>
    </ligand>
</feature>
<keyword evidence="17" id="KW-0472">Membrane</keyword>
<dbReference type="STRING" id="178035.A0A154P2L1"/>
<evidence type="ECO:0000313" key="21">
    <source>
        <dbReference type="Proteomes" id="UP000076502"/>
    </source>
</evidence>
<dbReference type="Pfam" id="PF01421">
    <property type="entry name" value="Reprolysin"/>
    <property type="match status" value="1"/>
</dbReference>
<keyword evidence="20" id="KW-0401">Integrin</keyword>
<dbReference type="Gene3D" id="3.40.390.10">
    <property type="entry name" value="Collagenase (Catalytic Domain)"/>
    <property type="match status" value="1"/>
</dbReference>
<evidence type="ECO:0000256" key="10">
    <source>
        <dbReference type="ARBA" id="ARBA00023049"/>
    </source>
</evidence>
<dbReference type="InterPro" id="IPR000884">
    <property type="entry name" value="TSP1_rpt"/>
</dbReference>
<evidence type="ECO:0000313" key="20">
    <source>
        <dbReference type="EMBL" id="KZC06072.1"/>
    </source>
</evidence>
<dbReference type="PANTHER" id="PTHR13723:SF278">
    <property type="entry name" value="ADAM METALLOPEPTIDASE WITH THROMBOSPONDIN TYPE 1 MOTIF A, ISOFORM B"/>
    <property type="match status" value="1"/>
</dbReference>
<evidence type="ECO:0000256" key="1">
    <source>
        <dbReference type="ARBA" id="ARBA00004498"/>
    </source>
</evidence>
<dbReference type="InterPro" id="IPR036383">
    <property type="entry name" value="TSP1_rpt_sf"/>
</dbReference>
<evidence type="ECO:0000256" key="14">
    <source>
        <dbReference type="PIRSR" id="PIRSR613273-2"/>
    </source>
</evidence>
<dbReference type="FunFam" id="2.20.100.10:FF:000006">
    <property type="entry name" value="A disintegrin and metalloproteinase with thrombospondin motifs 1"/>
    <property type="match status" value="1"/>
</dbReference>
<dbReference type="CDD" id="cd04273">
    <property type="entry name" value="ZnMc_ADAMTS_like"/>
    <property type="match status" value="1"/>
</dbReference>
<dbReference type="InterPro" id="IPR024079">
    <property type="entry name" value="MetalloPept_cat_dom_sf"/>
</dbReference>
<dbReference type="Pfam" id="PF00090">
    <property type="entry name" value="TSP_1"/>
    <property type="match status" value="1"/>
</dbReference>
<keyword evidence="4" id="KW-0645">Protease</keyword>
<dbReference type="GO" id="GO:0004222">
    <property type="term" value="F:metalloendopeptidase activity"/>
    <property type="evidence" value="ECO:0007669"/>
    <property type="project" value="InterPro"/>
</dbReference>
<feature type="active site" evidence="13 16">
    <location>
        <position position="626"/>
    </location>
</feature>
<evidence type="ECO:0000256" key="6">
    <source>
        <dbReference type="ARBA" id="ARBA00022729"/>
    </source>
</evidence>
<evidence type="ECO:0000256" key="4">
    <source>
        <dbReference type="ARBA" id="ARBA00022670"/>
    </source>
</evidence>
<feature type="disulfide bond" evidence="15">
    <location>
        <begin position="555"/>
        <end position="609"/>
    </location>
</feature>
<dbReference type="Gene3D" id="2.20.100.10">
    <property type="entry name" value="Thrombospondin type-1 (TSP1) repeat"/>
    <property type="match status" value="8"/>
</dbReference>
<evidence type="ECO:0000259" key="18">
    <source>
        <dbReference type="PROSITE" id="PS50215"/>
    </source>
</evidence>
<feature type="disulfide bond" evidence="15">
    <location>
        <begin position="733"/>
        <end position="768"/>
    </location>
</feature>
<dbReference type="FunFam" id="2.20.100.10:FF:000005">
    <property type="entry name" value="ADAM metallopeptidase with thrombospondin type 1 motif 9"/>
    <property type="match status" value="3"/>
</dbReference>
<feature type="binding site" evidence="14">
    <location>
        <position position="480"/>
    </location>
    <ligand>
        <name>Ca(2+)</name>
        <dbReference type="ChEBI" id="CHEBI:29108"/>
        <label>2</label>
    </ligand>
</feature>
<proteinExistence type="predicted"/>
<dbReference type="OrthoDB" id="5855429at2759"/>
<dbReference type="InterPro" id="IPR012314">
    <property type="entry name" value="Pept_M12B_GON-ADAMTSs"/>
</dbReference>
<evidence type="ECO:0000256" key="5">
    <source>
        <dbReference type="ARBA" id="ARBA00022723"/>
    </source>
</evidence>
<dbReference type="SUPFAM" id="SSF82895">
    <property type="entry name" value="TSP-1 type 1 repeat"/>
    <property type="match status" value="9"/>
</dbReference>
<dbReference type="PROSITE" id="PS50092">
    <property type="entry name" value="TSP1"/>
    <property type="match status" value="8"/>
</dbReference>
<keyword evidence="12" id="KW-0325">Glycoprotein</keyword>
<dbReference type="Pfam" id="PF17771">
    <property type="entry name" value="ADAMTS_CR_2"/>
    <property type="match status" value="1"/>
</dbReference>
<dbReference type="GO" id="GO:0030198">
    <property type="term" value="P:extracellular matrix organization"/>
    <property type="evidence" value="ECO:0007669"/>
    <property type="project" value="InterPro"/>
</dbReference>
<name>A0A154P2L1_DUFNO</name>
<feature type="binding site" evidence="14 16">
    <location>
        <position position="635"/>
    </location>
    <ligand>
        <name>Zn(2+)</name>
        <dbReference type="ChEBI" id="CHEBI:29105"/>
        <note>catalytic</note>
    </ligand>
</feature>
<feature type="binding site" evidence="14 16">
    <location>
        <position position="629"/>
    </location>
    <ligand>
        <name>Zn(2+)</name>
        <dbReference type="ChEBI" id="CHEBI:29105"/>
        <note>catalytic</note>
    </ligand>
</feature>
<feature type="disulfide bond" evidence="15">
    <location>
        <begin position="795"/>
        <end position="832"/>
    </location>
</feature>
<feature type="binding site" evidence="14 16">
    <location>
        <position position="625"/>
    </location>
    <ligand>
        <name>Zn(2+)</name>
        <dbReference type="ChEBI" id="CHEBI:29105"/>
        <note>catalytic</note>
    </ligand>
</feature>
<dbReference type="Pfam" id="PF08685">
    <property type="entry name" value="GON"/>
    <property type="match status" value="1"/>
</dbReference>
<dbReference type="PROSITE" id="PS51046">
    <property type="entry name" value="GON"/>
    <property type="match status" value="1"/>
</dbReference>
<evidence type="ECO:0000256" key="7">
    <source>
        <dbReference type="ARBA" id="ARBA00022737"/>
    </source>
</evidence>
<feature type="disulfide bond" evidence="15">
    <location>
        <begin position="726"/>
        <end position="749"/>
    </location>
</feature>
<dbReference type="InterPro" id="IPR010294">
    <property type="entry name" value="ADAMTS_spacer1"/>
</dbReference>
<evidence type="ECO:0000256" key="17">
    <source>
        <dbReference type="SAM" id="Phobius"/>
    </source>
</evidence>
<evidence type="ECO:0000256" key="15">
    <source>
        <dbReference type="PIRSR" id="PIRSR613273-3"/>
    </source>
</evidence>
<dbReference type="GO" id="GO:0006508">
    <property type="term" value="P:proteolysis"/>
    <property type="evidence" value="ECO:0007669"/>
    <property type="project" value="UniProtKB-KW"/>
</dbReference>
<dbReference type="Pfam" id="PF05986">
    <property type="entry name" value="ADAMTS_spacer1"/>
    <property type="match status" value="1"/>
</dbReference>
<dbReference type="GO" id="GO:0008270">
    <property type="term" value="F:zinc ion binding"/>
    <property type="evidence" value="ECO:0007669"/>
    <property type="project" value="InterPro"/>
</dbReference>
<dbReference type="InterPro" id="IPR045371">
    <property type="entry name" value="ADAMTS_CR_3"/>
</dbReference>
<feature type="binding site" evidence="14">
    <location>
        <position position="690"/>
    </location>
    <ligand>
        <name>Ca(2+)</name>
        <dbReference type="ChEBI" id="CHEBI:29108"/>
        <label>1</label>
    </ligand>
</feature>
<evidence type="ECO:0000256" key="9">
    <source>
        <dbReference type="ARBA" id="ARBA00022833"/>
    </source>
</evidence>
<keyword evidence="2" id="KW-0964">Secreted</keyword>
<dbReference type="PANTHER" id="PTHR13723">
    <property type="entry name" value="ADAMTS A DISINTEGRIN AND METALLOPROTEASE WITH THROMBOSPONDIN MOTIFS PROTEASE"/>
    <property type="match status" value="1"/>
</dbReference>
<dbReference type="InterPro" id="IPR002870">
    <property type="entry name" value="Peptidase_M12B_N"/>
</dbReference>
<keyword evidence="3" id="KW-0272">Extracellular matrix</keyword>
<keyword evidence="10" id="KW-0482">Metalloprotease</keyword>
<dbReference type="SMART" id="SM00209">
    <property type="entry name" value="TSP1"/>
    <property type="match status" value="10"/>
</dbReference>
<keyword evidence="17" id="KW-1133">Transmembrane helix</keyword>
<dbReference type="InterPro" id="IPR001590">
    <property type="entry name" value="Peptidase_M12B"/>
</dbReference>
<feature type="disulfide bond" evidence="15">
    <location>
        <begin position="603"/>
        <end position="687"/>
    </location>
</feature>
<feature type="disulfide bond" evidence="15">
    <location>
        <begin position="715"/>
        <end position="738"/>
    </location>
</feature>
<dbReference type="Proteomes" id="UP000076502">
    <property type="component" value="Unassembled WGS sequence"/>
</dbReference>
<dbReference type="Pfam" id="PF01562">
    <property type="entry name" value="Pep_M12B_propep"/>
    <property type="match status" value="1"/>
</dbReference>
<dbReference type="Gene3D" id="3.40.1620.60">
    <property type="match status" value="1"/>
</dbReference>
<feature type="binding site" evidence="14">
    <location>
        <position position="572"/>
    </location>
    <ligand>
        <name>Ca(2+)</name>
        <dbReference type="ChEBI" id="CHEBI:29108"/>
        <label>1</label>
    </ligand>
</feature>
<feature type="disulfide bond" evidence="15">
    <location>
        <begin position="762"/>
        <end position="773"/>
    </location>
</feature>
<dbReference type="PRINTS" id="PR01857">
    <property type="entry name" value="ADAMTSFAMILY"/>
</dbReference>
<dbReference type="Pfam" id="PF19236">
    <property type="entry name" value="ADAMTS_CR_3"/>
    <property type="match status" value="1"/>
</dbReference>
<evidence type="ECO:0000256" key="8">
    <source>
        <dbReference type="ARBA" id="ARBA00022801"/>
    </source>
</evidence>
<feature type="domain" description="Peptidase M12B" evidence="18">
    <location>
        <begin position="477"/>
        <end position="692"/>
    </location>
</feature>
<keyword evidence="17" id="KW-0812">Transmembrane</keyword>
<gene>
    <name evidence="20" type="ORF">WN55_07158</name>
</gene>
<keyword evidence="7" id="KW-0677">Repeat</keyword>
<comment type="caution">
    <text evidence="16">Lacks conserved residue(s) required for the propagation of feature annotation.</text>
</comment>
<feature type="binding site" evidence="14">
    <location>
        <position position="687"/>
    </location>
    <ligand>
        <name>Ca(2+)</name>
        <dbReference type="ChEBI" id="CHEBI:29108"/>
        <label>1</label>
    </ligand>
</feature>
<feature type="transmembrane region" description="Helical" evidence="17">
    <location>
        <begin position="12"/>
        <end position="31"/>
    </location>
</feature>
<evidence type="ECO:0000256" key="3">
    <source>
        <dbReference type="ARBA" id="ARBA00022530"/>
    </source>
</evidence>
<dbReference type="EMBL" id="KQ434804">
    <property type="protein sequence ID" value="KZC06072.1"/>
    <property type="molecule type" value="Genomic_DNA"/>
</dbReference>
<keyword evidence="8" id="KW-0378">Hydrolase</keyword>
<dbReference type="SUPFAM" id="SSF55486">
    <property type="entry name" value="Metalloproteases ('zincins'), catalytic domain"/>
    <property type="match status" value="1"/>
</dbReference>
<keyword evidence="14" id="KW-0106">Calcium</keyword>
<feature type="disulfide bond" evidence="15">
    <location>
        <begin position="799"/>
        <end position="837"/>
    </location>
</feature>
<keyword evidence="5 14" id="KW-0479">Metal-binding</keyword>
<dbReference type="InterPro" id="IPR013273">
    <property type="entry name" value="ADAMTS/ADAMTS-like"/>
</dbReference>
<accession>A0A154P2L1</accession>